<dbReference type="GO" id="GO:0000724">
    <property type="term" value="P:double-strand break repair via homologous recombination"/>
    <property type="evidence" value="ECO:0007669"/>
    <property type="project" value="TreeGrafter"/>
</dbReference>
<keyword evidence="11" id="KW-0539">Nucleus</keyword>
<accession>A0A915AK89</accession>
<feature type="domain" description="RecF/RecN/SMC N-terminal" evidence="13">
    <location>
        <begin position="40"/>
        <end position="1062"/>
    </location>
</feature>
<keyword evidence="7" id="KW-0067">ATP-binding</keyword>
<evidence type="ECO:0000256" key="8">
    <source>
        <dbReference type="ARBA" id="ARBA00023054"/>
    </source>
</evidence>
<evidence type="ECO:0000256" key="11">
    <source>
        <dbReference type="ARBA" id="ARBA00023242"/>
    </source>
</evidence>
<dbReference type="InterPro" id="IPR027417">
    <property type="entry name" value="P-loop_NTPase"/>
</dbReference>
<dbReference type="GO" id="GO:0030915">
    <property type="term" value="C:Smc5-Smc6 complex"/>
    <property type="evidence" value="ECO:0007669"/>
    <property type="project" value="TreeGrafter"/>
</dbReference>
<proteinExistence type="inferred from homology"/>
<name>A0A915AK89_PARUN</name>
<comment type="subcellular location">
    <subcellularLocation>
        <location evidence="2">Chromosome</location>
    </subcellularLocation>
    <subcellularLocation>
        <location evidence="1">Nucleus</location>
    </subcellularLocation>
</comment>
<evidence type="ECO:0000256" key="1">
    <source>
        <dbReference type="ARBA" id="ARBA00004123"/>
    </source>
</evidence>
<dbReference type="InterPro" id="IPR003395">
    <property type="entry name" value="RecF/RecN/SMC_N"/>
</dbReference>
<evidence type="ECO:0000259" key="13">
    <source>
        <dbReference type="Pfam" id="PF02463"/>
    </source>
</evidence>
<protein>
    <submittedName>
        <fullName evidence="15">Rad50/SbcC-type AAA domain-containing protein</fullName>
    </submittedName>
</protein>
<evidence type="ECO:0000256" key="12">
    <source>
        <dbReference type="SAM" id="Coils"/>
    </source>
</evidence>
<dbReference type="AlphaFoldDB" id="A0A915AK89"/>
<dbReference type="SUPFAM" id="SSF52540">
    <property type="entry name" value="P-loop containing nucleoside triphosphate hydrolases"/>
    <property type="match status" value="1"/>
</dbReference>
<evidence type="ECO:0000256" key="4">
    <source>
        <dbReference type="ARBA" id="ARBA00022454"/>
    </source>
</evidence>
<sequence>MEVPAKRRSSSTSNEGSKRRRLSILEKVAVELVPEVPGRIVSLELENFMCHRHMKIEFDITNNNCFFIGGSNGSGKSAILAALNIGLGGQGSMNERGNSVQDYIKHGTKRAKITTMLSNKGYGRHEDFGEYLIVERVLTSAGSTYQLISVEGSHRRFVSCRKRELDSLLTRFGIQIGNPIFWMSQDRCRVFLQEMKPEKLYSLFMLATGLDLARDCYSGTKKKLKEIDKWKAVFEEYVKDKKREFATVRASYNRVSLLDKYKESLSKLQWLLCWLPYRDAAKEAMKYEKDYEKVIEECNRRENVYIDKQKEKAGINTRNETIRKELAEVNEKMEHSQLKEEERRKICEERERELKEAMQRLSAKNKELKVVEAEINSLENWIKEMEKKKLQSETANTMQSLRASLTEYDSKLNELRGQRSEIEQQMAVLKKDLGEADADELKWRVELRRREEAVKAANNKLDRAQAMQQDRVGRFGRNMRRILRLLEDNSRLFTRKPVGPVGNHVSVLDDRYSSTIEDVLSPVLRAFIFDNPKDCRAFEDLLTRLGIRPPVRITSQFSDQRYCTRAREPPDGMDTVLRLIKVDNTNVFNVLIDQLHIESILLLDDDNRARRLMSADPPRNVLKAFTISGAEVIPKSNKRVYRFYANTRTENSVRILSQSHLLDPSMFKAEVAETREALNRSRTTYAQVKERQEKVSKELRALSSRLERVQQEITNFQQQRGRCSRELEEGGDDEGLANRILNMEECVGEYRLKAAEVNAHIEKLEVEVKDCEQKRQTAEDDLNSFRLEKSELKLKVETLKNELKTVMKRLEYIELELTQHKQSVQRSDAIKNDFKARIDTARAKASRMKEEAALCMSFQRPQGFVNPPDLASLPDTKETQNEYNALKRRIEAIQNTEGVVSADELNAMKDRYNSLKHECLMINDIRKAVEIAMGLRHKEFRMRCGLVGMIVDNMYETLLSCRHFQGHLDISHSQRTIRIVTIPTDRIDDSSLDNSGSVDSRSRDDFQDLKGLSGGERTYTVACFIMALWDAIDAPFRCMDEFDVFLDMNNRKMVMELLISLATRRYPHKQFVFFTPQSLRDMGHHERVQVFQVPKIHEK</sequence>
<dbReference type="GO" id="GO:0005634">
    <property type="term" value="C:nucleus"/>
    <property type="evidence" value="ECO:0007669"/>
    <property type="project" value="UniProtKB-SubCell"/>
</dbReference>
<feature type="coiled-coil region" evidence="12">
    <location>
        <begin position="277"/>
        <end position="467"/>
    </location>
</feature>
<keyword evidence="4" id="KW-0158">Chromosome</keyword>
<keyword evidence="6" id="KW-0227">DNA damage</keyword>
<dbReference type="GO" id="GO:0003697">
    <property type="term" value="F:single-stranded DNA binding"/>
    <property type="evidence" value="ECO:0007669"/>
    <property type="project" value="TreeGrafter"/>
</dbReference>
<evidence type="ECO:0000256" key="10">
    <source>
        <dbReference type="ARBA" id="ARBA00023204"/>
    </source>
</evidence>
<evidence type="ECO:0000313" key="14">
    <source>
        <dbReference type="Proteomes" id="UP000887569"/>
    </source>
</evidence>
<evidence type="ECO:0000256" key="6">
    <source>
        <dbReference type="ARBA" id="ARBA00022763"/>
    </source>
</evidence>
<dbReference type="Proteomes" id="UP000887569">
    <property type="component" value="Unplaced"/>
</dbReference>
<keyword evidence="9" id="KW-0233">DNA recombination</keyword>
<evidence type="ECO:0000256" key="3">
    <source>
        <dbReference type="ARBA" id="ARBA00006793"/>
    </source>
</evidence>
<organism evidence="14 15">
    <name type="scientific">Parascaris univalens</name>
    <name type="common">Nematode worm</name>
    <dbReference type="NCBI Taxonomy" id="6257"/>
    <lineage>
        <taxon>Eukaryota</taxon>
        <taxon>Metazoa</taxon>
        <taxon>Ecdysozoa</taxon>
        <taxon>Nematoda</taxon>
        <taxon>Chromadorea</taxon>
        <taxon>Rhabditida</taxon>
        <taxon>Spirurina</taxon>
        <taxon>Ascaridomorpha</taxon>
        <taxon>Ascaridoidea</taxon>
        <taxon>Ascarididae</taxon>
        <taxon>Parascaris</taxon>
    </lineage>
</organism>
<dbReference type="GO" id="GO:0005524">
    <property type="term" value="F:ATP binding"/>
    <property type="evidence" value="ECO:0007669"/>
    <property type="project" value="UniProtKB-KW"/>
</dbReference>
<evidence type="ECO:0000256" key="2">
    <source>
        <dbReference type="ARBA" id="ARBA00004286"/>
    </source>
</evidence>
<reference evidence="15" key="1">
    <citation type="submission" date="2022-11" db="UniProtKB">
        <authorList>
            <consortium name="WormBaseParasite"/>
        </authorList>
    </citation>
    <scope>IDENTIFICATION</scope>
</reference>
<dbReference type="WBParaSite" id="PgR008_g179_t02">
    <property type="protein sequence ID" value="PgR008_g179_t02"/>
    <property type="gene ID" value="PgR008_g179"/>
</dbReference>
<evidence type="ECO:0000256" key="5">
    <source>
        <dbReference type="ARBA" id="ARBA00022741"/>
    </source>
</evidence>
<keyword evidence="10" id="KW-0234">DNA repair</keyword>
<dbReference type="Pfam" id="PF02463">
    <property type="entry name" value="SMC_N"/>
    <property type="match status" value="1"/>
</dbReference>
<dbReference type="GO" id="GO:0003684">
    <property type="term" value="F:damaged DNA binding"/>
    <property type="evidence" value="ECO:0007669"/>
    <property type="project" value="TreeGrafter"/>
</dbReference>
<dbReference type="PANTHER" id="PTHR19306">
    <property type="entry name" value="STRUCTURAL MAINTENANCE OF CHROMOSOMES 5,6 SMC5, SMC6"/>
    <property type="match status" value="1"/>
</dbReference>
<dbReference type="PANTHER" id="PTHR19306:SF6">
    <property type="entry name" value="STRUCTURAL MAINTENANCE OF CHROMOSOMES PROTEIN 6"/>
    <property type="match status" value="1"/>
</dbReference>
<evidence type="ECO:0000256" key="7">
    <source>
        <dbReference type="ARBA" id="ARBA00022840"/>
    </source>
</evidence>
<feature type="coiled-coil region" evidence="12">
    <location>
        <begin position="685"/>
        <end position="851"/>
    </location>
</feature>
<evidence type="ECO:0000256" key="9">
    <source>
        <dbReference type="ARBA" id="ARBA00023172"/>
    </source>
</evidence>
<keyword evidence="14" id="KW-1185">Reference proteome</keyword>
<keyword evidence="8 12" id="KW-0175">Coiled coil</keyword>
<dbReference type="Gene3D" id="3.40.50.300">
    <property type="entry name" value="P-loop containing nucleotide triphosphate hydrolases"/>
    <property type="match status" value="2"/>
</dbReference>
<comment type="similarity">
    <text evidence="3">Belongs to the SMC family. SMC6 subfamily.</text>
</comment>
<evidence type="ECO:0000313" key="15">
    <source>
        <dbReference type="WBParaSite" id="PgR008_g179_t02"/>
    </source>
</evidence>
<keyword evidence="5" id="KW-0547">Nucleotide-binding</keyword>
<dbReference type="GO" id="GO:0035861">
    <property type="term" value="C:site of double-strand break"/>
    <property type="evidence" value="ECO:0007669"/>
    <property type="project" value="TreeGrafter"/>
</dbReference>